<dbReference type="EMBL" id="JAMZMK010010057">
    <property type="protein sequence ID" value="KAI7733261.1"/>
    <property type="molecule type" value="Genomic_DNA"/>
</dbReference>
<accession>A0AAD5C0S7</accession>
<sequence>MGGFLLHSSPNQKLIVPAIHLTNIKNTTASFFFCKLYLPFPSSIFSLFPAMAKKTQFNNEDESSDPISHRGIEPWCCMQWRCSYFAKTRLFGRSMYPWRKEAKAFDVNTMLLKINQHCECYAGRVVKVVCTLNVKNLLFGE</sequence>
<evidence type="ECO:0000313" key="2">
    <source>
        <dbReference type="Proteomes" id="UP001206925"/>
    </source>
</evidence>
<proteinExistence type="predicted"/>
<dbReference type="Proteomes" id="UP001206925">
    <property type="component" value="Unassembled WGS sequence"/>
</dbReference>
<dbReference type="AlphaFoldDB" id="A0AAD5C0S7"/>
<gene>
    <name evidence="1" type="ORF">M8C21_020289</name>
</gene>
<evidence type="ECO:0000313" key="1">
    <source>
        <dbReference type="EMBL" id="KAI7733261.1"/>
    </source>
</evidence>
<organism evidence="1 2">
    <name type="scientific">Ambrosia artemisiifolia</name>
    <name type="common">Common ragweed</name>
    <dbReference type="NCBI Taxonomy" id="4212"/>
    <lineage>
        <taxon>Eukaryota</taxon>
        <taxon>Viridiplantae</taxon>
        <taxon>Streptophyta</taxon>
        <taxon>Embryophyta</taxon>
        <taxon>Tracheophyta</taxon>
        <taxon>Spermatophyta</taxon>
        <taxon>Magnoliopsida</taxon>
        <taxon>eudicotyledons</taxon>
        <taxon>Gunneridae</taxon>
        <taxon>Pentapetalae</taxon>
        <taxon>asterids</taxon>
        <taxon>campanulids</taxon>
        <taxon>Asterales</taxon>
        <taxon>Asteraceae</taxon>
        <taxon>Asteroideae</taxon>
        <taxon>Heliantheae alliance</taxon>
        <taxon>Heliantheae</taxon>
        <taxon>Ambrosia</taxon>
    </lineage>
</organism>
<comment type="caution">
    <text evidence="1">The sequence shown here is derived from an EMBL/GenBank/DDBJ whole genome shotgun (WGS) entry which is preliminary data.</text>
</comment>
<name>A0AAD5C0S7_AMBAR</name>
<keyword evidence="2" id="KW-1185">Reference proteome</keyword>
<reference evidence="1" key="1">
    <citation type="submission" date="2022-06" db="EMBL/GenBank/DDBJ databases">
        <title>Uncovering the hologenomic basis of an extraordinary plant invasion.</title>
        <authorList>
            <person name="Bieker V.C."/>
            <person name="Martin M.D."/>
            <person name="Gilbert T."/>
            <person name="Hodgins K."/>
            <person name="Battlay P."/>
            <person name="Petersen B."/>
            <person name="Wilson J."/>
        </authorList>
    </citation>
    <scope>NUCLEOTIDE SEQUENCE</scope>
    <source>
        <strain evidence="1">AA19_3_7</strain>
        <tissue evidence="1">Leaf</tissue>
    </source>
</reference>
<protein>
    <submittedName>
        <fullName evidence="1">Uncharacterized protein</fullName>
    </submittedName>
</protein>